<dbReference type="STRING" id="261654.GA0070611_1185"/>
<dbReference type="GO" id="GO:0005737">
    <property type="term" value="C:cytoplasm"/>
    <property type="evidence" value="ECO:0007669"/>
    <property type="project" value="TreeGrafter"/>
</dbReference>
<evidence type="ECO:0000313" key="1">
    <source>
        <dbReference type="EMBL" id="SBT40231.1"/>
    </source>
</evidence>
<sequence>MTHPVTLVRACRRNGRGGSPTAVVDGVPADDAQRRAVPVAAGASHAVFVSDGPDGVALRFFTATGELPACGHGTVAALAVLAARAGTREYATRLRSGGRTFTGRASWVGDGYEALFDPGPIALRAADAAERAPVLAALGLPTDASCRVASVGRPRLLVRVADRAALAALTPDMARLRAACDRAGLLGCYAHSGPGPDGRLAARMFAPSIGVPEDIANANSTACLAALLAGAEPTVLRVDMGDALGEPATVTATARPATARGAAGPTVRVGGTATIVGRLPLP</sequence>
<dbReference type="Gene3D" id="3.10.310.10">
    <property type="entry name" value="Diaminopimelate Epimerase, Chain A, domain 1"/>
    <property type="match status" value="2"/>
</dbReference>
<evidence type="ECO:0000313" key="2">
    <source>
        <dbReference type="Proteomes" id="UP000199385"/>
    </source>
</evidence>
<dbReference type="SUPFAM" id="SSF54506">
    <property type="entry name" value="Diaminopimelate epimerase-like"/>
    <property type="match status" value="1"/>
</dbReference>
<dbReference type="EMBL" id="LT594323">
    <property type="protein sequence ID" value="SBT40231.1"/>
    <property type="molecule type" value="Genomic_DNA"/>
</dbReference>
<protein>
    <submittedName>
        <fullName evidence="1">Phenazine biosynthesis protein PhzF family</fullName>
    </submittedName>
</protein>
<keyword evidence="2" id="KW-1185">Reference proteome</keyword>
<dbReference type="AlphaFoldDB" id="A0A1A8Z8P2"/>
<dbReference type="PANTHER" id="PTHR13774">
    <property type="entry name" value="PHENAZINE BIOSYNTHESIS PROTEIN"/>
    <property type="match status" value="1"/>
</dbReference>
<gene>
    <name evidence="1" type="ORF">GA0070611_1185</name>
</gene>
<dbReference type="PATRIC" id="fig|261654.4.peg.1201"/>
<organism evidence="1 2">
    <name type="scientific">Micromonospora auratinigra</name>
    <dbReference type="NCBI Taxonomy" id="261654"/>
    <lineage>
        <taxon>Bacteria</taxon>
        <taxon>Bacillati</taxon>
        <taxon>Actinomycetota</taxon>
        <taxon>Actinomycetes</taxon>
        <taxon>Micromonosporales</taxon>
        <taxon>Micromonosporaceae</taxon>
        <taxon>Micromonospora</taxon>
    </lineage>
</organism>
<dbReference type="Proteomes" id="UP000199385">
    <property type="component" value="Chromosome I"/>
</dbReference>
<dbReference type="InterPro" id="IPR003719">
    <property type="entry name" value="Phenazine_PhzF-like"/>
</dbReference>
<dbReference type="PIRSF" id="PIRSF016184">
    <property type="entry name" value="PhzC_PhzF"/>
    <property type="match status" value="1"/>
</dbReference>
<proteinExistence type="predicted"/>
<dbReference type="Pfam" id="PF02567">
    <property type="entry name" value="PhzC-PhzF"/>
    <property type="match status" value="1"/>
</dbReference>
<dbReference type="GO" id="GO:0016853">
    <property type="term" value="F:isomerase activity"/>
    <property type="evidence" value="ECO:0007669"/>
    <property type="project" value="TreeGrafter"/>
</dbReference>
<dbReference type="OrthoDB" id="9788221at2"/>
<reference evidence="2" key="1">
    <citation type="submission" date="2016-06" db="EMBL/GenBank/DDBJ databases">
        <authorList>
            <person name="Varghese N."/>
            <person name="Submissions Spin"/>
        </authorList>
    </citation>
    <scope>NUCLEOTIDE SEQUENCE [LARGE SCALE GENOMIC DNA]</scope>
    <source>
        <strain evidence="2">DSM 44815</strain>
    </source>
</reference>
<accession>A0A1A8Z8P2</accession>
<dbReference type="RefSeq" id="WP_091658663.1">
    <property type="nucleotide sequence ID" value="NZ_LT594323.1"/>
</dbReference>
<name>A0A1A8Z8P2_9ACTN</name>